<evidence type="ECO:0000256" key="8">
    <source>
        <dbReference type="ARBA" id="ARBA00023145"/>
    </source>
</evidence>
<evidence type="ECO:0000313" key="13">
    <source>
        <dbReference type="EMBL" id="CAH0102064.1"/>
    </source>
</evidence>
<dbReference type="GO" id="GO:0031012">
    <property type="term" value="C:extracellular matrix"/>
    <property type="evidence" value="ECO:0007669"/>
    <property type="project" value="InterPro"/>
</dbReference>
<sequence length="589" mass="66804">MLASLKGKTHCDSDFYTNPCPFLQSSQSSFPTLSDWSPSPVVEFESDTFVRCSQKHKMLLSFVLLSAMIHQRDALSVFSDIDAMKYLSNFGYLDPKLGDTSTSFVSGETVRRAISDFQSFAGLYPTGELDEETSIWMSKPRCGVPDIIHEGYSTRRKRNINKKGDRWKKQHLTYHILKYTKQLKKSDVDREIARAFQMWEEVTEFKFTPKMTGRADIEIRFESGIHDDNDTPFDGPGGTFAHATFPEFGDVHFDDDETWTINDTSGTDLFQVATHEFGHVLGLKHSKVKPAVMKPYSEGTEPNFKLHDDDIERIQKLYEFNMDTKWITEKFDEITSTFKTMEKELKETKRDLALATGTIENLKTALNARTRDIRDMGGKMPTSCKDLESMGQKISGIFLVKGLKNIDAIFCDFNPNTNNENLEKWIGHADIKSQSVNFYVQRNGPFNETGVSIPFNVERVNVGKAMELTSGIFTAPRTGIYFFSFSGMASFPKTTSSDRARLVISVCLGDNSIARVQAEESNSVANQVSSLSLQLTLNLVKDEDIWLRIDVMSSGVLLYDDPAPERGGHWTHFTGWMLEEEIAKRHVEF</sequence>
<keyword evidence="11" id="KW-0175">Coiled coil</keyword>
<evidence type="ECO:0000256" key="3">
    <source>
        <dbReference type="ARBA" id="ARBA00022723"/>
    </source>
</evidence>
<feature type="binding site" evidence="10">
    <location>
        <position position="235"/>
    </location>
    <ligand>
        <name>Ca(2+)</name>
        <dbReference type="ChEBI" id="CHEBI:29108"/>
        <label>3</label>
    </ligand>
</feature>
<dbReference type="SUPFAM" id="SSF47090">
    <property type="entry name" value="PGBD-like"/>
    <property type="match status" value="1"/>
</dbReference>
<comment type="caution">
    <text evidence="13">The sequence shown here is derived from an EMBL/GenBank/DDBJ whole genome shotgun (WGS) entry which is preliminary data.</text>
</comment>
<dbReference type="SMART" id="SM00235">
    <property type="entry name" value="ZnMc"/>
    <property type="match status" value="1"/>
</dbReference>
<name>A0A8J2WHS7_9CRUS</name>
<dbReference type="SUPFAM" id="SSF49842">
    <property type="entry name" value="TNF-like"/>
    <property type="match status" value="1"/>
</dbReference>
<evidence type="ECO:0000256" key="6">
    <source>
        <dbReference type="ARBA" id="ARBA00022833"/>
    </source>
</evidence>
<dbReference type="Proteomes" id="UP000789390">
    <property type="component" value="Unassembled WGS sequence"/>
</dbReference>
<proteinExistence type="inferred from homology"/>
<evidence type="ECO:0000256" key="9">
    <source>
        <dbReference type="PIRSR" id="PIRSR621190-1"/>
    </source>
</evidence>
<evidence type="ECO:0000256" key="4">
    <source>
        <dbReference type="ARBA" id="ARBA00022729"/>
    </source>
</evidence>
<dbReference type="Gene3D" id="2.60.120.40">
    <property type="match status" value="1"/>
</dbReference>
<dbReference type="InterPro" id="IPR021158">
    <property type="entry name" value="Pept_M10A_Zn_BS"/>
</dbReference>
<dbReference type="GO" id="GO:0008270">
    <property type="term" value="F:zinc ion binding"/>
    <property type="evidence" value="ECO:0007669"/>
    <property type="project" value="InterPro"/>
</dbReference>
<accession>A0A8J2WHS7</accession>
<feature type="binding site" evidence="10">
    <location>
        <position position="252"/>
    </location>
    <ligand>
        <name>Zn(2+)</name>
        <dbReference type="ChEBI" id="CHEBI:29105"/>
        <label>1</label>
    </ligand>
</feature>
<keyword evidence="2" id="KW-0645">Protease</keyword>
<feature type="binding site" evidence="10">
    <location>
        <position position="257"/>
    </location>
    <ligand>
        <name>Ca(2+)</name>
        <dbReference type="ChEBI" id="CHEBI:29108"/>
        <label>1</label>
    </ligand>
</feature>
<dbReference type="GO" id="GO:0030198">
    <property type="term" value="P:extracellular matrix organization"/>
    <property type="evidence" value="ECO:0007669"/>
    <property type="project" value="TreeGrafter"/>
</dbReference>
<dbReference type="PROSITE" id="PS00546">
    <property type="entry name" value="CYSTEINE_SWITCH"/>
    <property type="match status" value="1"/>
</dbReference>
<feature type="binding site" evidence="10">
    <location>
        <position position="257"/>
    </location>
    <ligand>
        <name>Ca(2+)</name>
        <dbReference type="ChEBI" id="CHEBI:29108"/>
        <label>3</label>
    </ligand>
</feature>
<dbReference type="InterPro" id="IPR021190">
    <property type="entry name" value="Pept_M10A"/>
</dbReference>
<evidence type="ECO:0000256" key="11">
    <source>
        <dbReference type="SAM" id="Coils"/>
    </source>
</evidence>
<dbReference type="AlphaFoldDB" id="A0A8J2WHS7"/>
<keyword evidence="10" id="KW-0106">Calcium</keyword>
<keyword evidence="4" id="KW-0732">Signal</keyword>
<feature type="binding site" evidence="10">
    <location>
        <position position="285"/>
    </location>
    <ligand>
        <name>Zn(2+)</name>
        <dbReference type="ChEBI" id="CHEBI:29105"/>
        <label>2</label>
        <note>catalytic</note>
    </ligand>
</feature>
<dbReference type="InterPro" id="IPR033739">
    <property type="entry name" value="M10A_MMP"/>
</dbReference>
<feature type="binding site" evidence="10">
    <location>
        <position position="275"/>
    </location>
    <ligand>
        <name>Zn(2+)</name>
        <dbReference type="ChEBI" id="CHEBI:29105"/>
        <label>2</label>
        <note>catalytic</note>
    </ligand>
</feature>
<dbReference type="InterPro" id="IPR036365">
    <property type="entry name" value="PGBD-like_sf"/>
</dbReference>
<dbReference type="FunFam" id="3.40.390.10:FF:000022">
    <property type="entry name" value="Matrix metalloproteinase 1, isoform C"/>
    <property type="match status" value="1"/>
</dbReference>
<dbReference type="InterPro" id="IPR001818">
    <property type="entry name" value="Pept_M10_metallopeptidase"/>
</dbReference>
<feature type="coiled-coil region" evidence="11">
    <location>
        <begin position="331"/>
        <end position="365"/>
    </location>
</feature>
<feature type="binding site" evidence="10">
    <location>
        <position position="242"/>
    </location>
    <ligand>
        <name>Zn(2+)</name>
        <dbReference type="ChEBI" id="CHEBI:29105"/>
        <label>1</label>
    </ligand>
</feature>
<evidence type="ECO:0000256" key="10">
    <source>
        <dbReference type="PIRSR" id="PIRSR621190-2"/>
    </source>
</evidence>
<dbReference type="Gene3D" id="3.40.390.10">
    <property type="entry name" value="Collagenase (Catalytic Domain)"/>
    <property type="match status" value="1"/>
</dbReference>
<dbReference type="OrthoDB" id="6393873at2759"/>
<comment type="similarity">
    <text evidence="1">Belongs to the peptidase M10A family.</text>
</comment>
<evidence type="ECO:0000313" key="14">
    <source>
        <dbReference type="Proteomes" id="UP000789390"/>
    </source>
</evidence>
<evidence type="ECO:0000259" key="12">
    <source>
        <dbReference type="PROSITE" id="PS50871"/>
    </source>
</evidence>
<feature type="binding site" evidence="10">
    <location>
        <position position="216"/>
    </location>
    <ligand>
        <name>Ca(2+)</name>
        <dbReference type="ChEBI" id="CHEBI:29108"/>
        <label>2</label>
    </ligand>
</feature>
<dbReference type="InterPro" id="IPR008983">
    <property type="entry name" value="Tumour_necrosis_fac-like_dom"/>
</dbReference>
<keyword evidence="8" id="KW-0865">Zymogen</keyword>
<keyword evidence="14" id="KW-1185">Reference proteome</keyword>
<feature type="binding site" evidence="10">
    <location>
        <position position="228"/>
    </location>
    <ligand>
        <name>Zn(2+)</name>
        <dbReference type="ChEBI" id="CHEBI:29105"/>
        <label>1</label>
    </ligand>
</feature>
<evidence type="ECO:0000256" key="7">
    <source>
        <dbReference type="ARBA" id="ARBA00023049"/>
    </source>
</evidence>
<keyword evidence="3 10" id="KW-0479">Metal-binding</keyword>
<dbReference type="Pfam" id="PF01471">
    <property type="entry name" value="PG_binding_1"/>
    <property type="match status" value="1"/>
</dbReference>
<feature type="binding site" evidence="10">
    <location>
        <position position="279"/>
    </location>
    <ligand>
        <name>Zn(2+)</name>
        <dbReference type="ChEBI" id="CHEBI:29105"/>
        <label>2</label>
        <note>catalytic</note>
    </ligand>
</feature>
<feature type="binding site" description="in inhibited form" evidence="10">
    <location>
        <position position="142"/>
    </location>
    <ligand>
        <name>Zn(2+)</name>
        <dbReference type="ChEBI" id="CHEBI:29105"/>
        <label>2</label>
        <note>catalytic</note>
    </ligand>
</feature>
<dbReference type="InterPro" id="IPR006026">
    <property type="entry name" value="Peptidase_Metallo"/>
</dbReference>
<dbReference type="SUPFAM" id="SSF55486">
    <property type="entry name" value="Metalloproteases ('zincins'), catalytic domain"/>
    <property type="match status" value="1"/>
</dbReference>
<dbReference type="Pfam" id="PF00386">
    <property type="entry name" value="C1q"/>
    <property type="match status" value="1"/>
</dbReference>
<dbReference type="GO" id="GO:0004222">
    <property type="term" value="F:metalloendopeptidase activity"/>
    <property type="evidence" value="ECO:0007669"/>
    <property type="project" value="InterPro"/>
</dbReference>
<comment type="cofactor">
    <cofactor evidence="10">
        <name>Zn(2+)</name>
        <dbReference type="ChEBI" id="CHEBI:29105"/>
    </cofactor>
    <text evidence="10">Binds 2 Zn(2+) ions per subunit.</text>
</comment>
<dbReference type="InterPro" id="IPR002477">
    <property type="entry name" value="Peptidoglycan-bd-like"/>
</dbReference>
<dbReference type="PROSITE" id="PS50871">
    <property type="entry name" value="C1Q"/>
    <property type="match status" value="1"/>
</dbReference>
<dbReference type="GO" id="GO:0005615">
    <property type="term" value="C:extracellular space"/>
    <property type="evidence" value="ECO:0007669"/>
    <property type="project" value="TreeGrafter"/>
</dbReference>
<dbReference type="PANTHER" id="PTHR10201">
    <property type="entry name" value="MATRIX METALLOPROTEINASE"/>
    <property type="match status" value="1"/>
</dbReference>
<dbReference type="InterPro" id="IPR001073">
    <property type="entry name" value="C1q_dom"/>
</dbReference>
<keyword evidence="6 10" id="KW-0862">Zinc</keyword>
<feature type="binding site" evidence="10">
    <location>
        <position position="234"/>
    </location>
    <ligand>
        <name>Ca(2+)</name>
        <dbReference type="ChEBI" id="CHEBI:29108"/>
        <label>3</label>
    </ligand>
</feature>
<dbReference type="InterPro" id="IPR024079">
    <property type="entry name" value="MetalloPept_cat_dom_sf"/>
</dbReference>
<feature type="binding site" evidence="10">
    <location>
        <position position="255"/>
    </location>
    <ligand>
        <name>Ca(2+)</name>
        <dbReference type="ChEBI" id="CHEBI:29108"/>
        <label>1</label>
    </ligand>
</feature>
<organism evidence="13 14">
    <name type="scientific">Daphnia galeata</name>
    <dbReference type="NCBI Taxonomy" id="27404"/>
    <lineage>
        <taxon>Eukaryota</taxon>
        <taxon>Metazoa</taxon>
        <taxon>Ecdysozoa</taxon>
        <taxon>Arthropoda</taxon>
        <taxon>Crustacea</taxon>
        <taxon>Branchiopoda</taxon>
        <taxon>Diplostraca</taxon>
        <taxon>Cladocera</taxon>
        <taxon>Anomopoda</taxon>
        <taxon>Daphniidae</taxon>
        <taxon>Daphnia</taxon>
    </lineage>
</organism>
<feature type="binding site" evidence="10">
    <location>
        <position position="254"/>
    </location>
    <ligand>
        <name>Ca(2+)</name>
        <dbReference type="ChEBI" id="CHEBI:29108"/>
        <label>3</label>
    </ligand>
</feature>
<reference evidence="13" key="1">
    <citation type="submission" date="2021-11" db="EMBL/GenBank/DDBJ databases">
        <authorList>
            <person name="Schell T."/>
        </authorList>
    </citation>
    <scope>NUCLEOTIDE SEQUENCE</scope>
    <source>
        <strain evidence="13">M5</strain>
    </source>
</reference>
<feature type="active site" evidence="9">
    <location>
        <position position="276"/>
    </location>
</feature>
<protein>
    <recommendedName>
        <fullName evidence="12">C1q domain-containing protein</fullName>
    </recommendedName>
</protein>
<feature type="binding site" evidence="10">
    <location>
        <position position="293"/>
    </location>
    <ligand>
        <name>Zn(2+)</name>
        <dbReference type="ChEBI" id="CHEBI:29105"/>
        <label>2</label>
        <note>catalytic</note>
    </ligand>
</feature>
<feature type="binding site" evidence="10">
    <location>
        <position position="226"/>
    </location>
    <ligand>
        <name>Zn(2+)</name>
        <dbReference type="ChEBI" id="CHEBI:29105"/>
        <label>1</label>
    </ligand>
</feature>
<dbReference type="PRINTS" id="PR00138">
    <property type="entry name" value="MATRIXIN"/>
</dbReference>
<evidence type="ECO:0000256" key="1">
    <source>
        <dbReference type="ARBA" id="ARBA00010370"/>
    </source>
</evidence>
<dbReference type="Pfam" id="PF00413">
    <property type="entry name" value="Peptidase_M10"/>
    <property type="match status" value="1"/>
</dbReference>
<evidence type="ECO:0000256" key="2">
    <source>
        <dbReference type="ARBA" id="ARBA00022670"/>
    </source>
</evidence>
<evidence type="ECO:0000256" key="5">
    <source>
        <dbReference type="ARBA" id="ARBA00022801"/>
    </source>
</evidence>
<dbReference type="GO" id="GO:0006508">
    <property type="term" value="P:proteolysis"/>
    <property type="evidence" value="ECO:0007669"/>
    <property type="project" value="UniProtKB-KW"/>
</dbReference>
<dbReference type="GO" id="GO:0030574">
    <property type="term" value="P:collagen catabolic process"/>
    <property type="evidence" value="ECO:0007669"/>
    <property type="project" value="TreeGrafter"/>
</dbReference>
<dbReference type="EMBL" id="CAKKLH010000072">
    <property type="protein sequence ID" value="CAH0102064.1"/>
    <property type="molecule type" value="Genomic_DNA"/>
</dbReference>
<feature type="binding site" evidence="10">
    <location>
        <position position="250"/>
    </location>
    <ligand>
        <name>Ca(2+)</name>
        <dbReference type="ChEBI" id="CHEBI:29108"/>
        <label>2</label>
    </ligand>
</feature>
<feature type="domain" description="C1q" evidence="12">
    <location>
        <begin position="431"/>
        <end position="584"/>
    </location>
</feature>
<keyword evidence="5" id="KW-0378">Hydrolase</keyword>
<dbReference type="PANTHER" id="PTHR10201:SF291">
    <property type="entry name" value="MATRIX METALLOPROTEINASE 1, ISOFORM C-RELATED"/>
    <property type="match status" value="1"/>
</dbReference>
<keyword evidence="7" id="KW-0482">Metalloprotease</keyword>
<dbReference type="CDD" id="cd04278">
    <property type="entry name" value="ZnMc_MMP"/>
    <property type="match status" value="1"/>
</dbReference>
<gene>
    <name evidence="13" type="ORF">DGAL_LOCUS4442</name>
</gene>
<comment type="cofactor">
    <cofactor evidence="10">
        <name>Ca(2+)</name>
        <dbReference type="ChEBI" id="CHEBI:29108"/>
    </cofactor>
    <text evidence="10">Can bind about 5 Ca(2+) ions per subunit.</text>
</comment>